<proteinExistence type="predicted"/>
<evidence type="ECO:0000313" key="4">
    <source>
        <dbReference type="Proteomes" id="UP000187406"/>
    </source>
</evidence>
<feature type="non-terminal residue" evidence="3">
    <location>
        <position position="503"/>
    </location>
</feature>
<dbReference type="OrthoDB" id="1429427at2759"/>
<feature type="region of interest" description="Disordered" evidence="1">
    <location>
        <begin position="475"/>
        <end position="503"/>
    </location>
</feature>
<dbReference type="InParanoid" id="A0A1Q3DF26"/>
<organism evidence="3 4">
    <name type="scientific">Cephalotus follicularis</name>
    <name type="common">Albany pitcher plant</name>
    <dbReference type="NCBI Taxonomy" id="3775"/>
    <lineage>
        <taxon>Eukaryota</taxon>
        <taxon>Viridiplantae</taxon>
        <taxon>Streptophyta</taxon>
        <taxon>Embryophyta</taxon>
        <taxon>Tracheophyta</taxon>
        <taxon>Spermatophyta</taxon>
        <taxon>Magnoliopsida</taxon>
        <taxon>eudicotyledons</taxon>
        <taxon>Gunneridae</taxon>
        <taxon>Pentapetalae</taxon>
        <taxon>rosids</taxon>
        <taxon>fabids</taxon>
        <taxon>Oxalidales</taxon>
        <taxon>Cephalotaceae</taxon>
        <taxon>Cephalotus</taxon>
    </lineage>
</organism>
<sequence>LDERIKQWQNWKPPKISNKEIYKYNPFNPFNFTERIQTIEQTIKITKTQQNIQLLDEKTIKELAKNFKYIHFALVQVTIKPLTRQGLNTSILVCLRDARHLNFDDSLIGAIETSLCNGPVYFDGYPDLTISLTDKNILETLKINIKLHGYNMLPGSEIIAIIHHVYYKATNSICPKSLVNIETTMMKCVTNDSNILIPQKIKWSDINIPEDWSIQSDTIAPNQENIENTSLHSITQNEEGLVKIRFDKTVKTHPTTEGLKEKTISIFTKKNMVFNHTELPLLVLDLEKHYFDTKTRLSEISSQSSVLKGIYTQGDFQNSQNDFQEINEPISPTYSEMKPPSQLMTIIIDKTFEINKDLIRKDFLQKKYLRKRHRFFQKYSEDEQNNIRTTWYEYMIKIKAHIMFFDYLPIYKNQQENKKYFTEEKIQKIFMNKKTTTTWLTSDNKIIEAIHPPSEKIQINVQNNQIQAAHFKLQNETSSNQTTQETNKIIEQNNYTNRHLQTL</sequence>
<dbReference type="Pfam" id="PF01107">
    <property type="entry name" value="MP"/>
    <property type="match status" value="1"/>
</dbReference>
<dbReference type="PANTHER" id="PTHR47599">
    <property type="entry name" value="CELL-TO-CELL MOVEMENT PROTEIN"/>
    <property type="match status" value="1"/>
</dbReference>
<dbReference type="Proteomes" id="UP000187406">
    <property type="component" value="Unassembled WGS sequence"/>
</dbReference>
<dbReference type="AlphaFoldDB" id="A0A1Q3DF26"/>
<feature type="domain" description="DUF7588" evidence="2">
    <location>
        <begin position="356"/>
        <end position="419"/>
    </location>
</feature>
<gene>
    <name evidence="3" type="ORF">CFOL_v3_34429</name>
</gene>
<dbReference type="Pfam" id="PF24496">
    <property type="entry name" value="DUF7588"/>
    <property type="match status" value="1"/>
</dbReference>
<dbReference type="InterPro" id="IPR028919">
    <property type="entry name" value="Viral_movement"/>
</dbReference>
<reference evidence="4" key="1">
    <citation type="submission" date="2016-04" db="EMBL/GenBank/DDBJ databases">
        <title>Cephalotus genome sequencing.</title>
        <authorList>
            <person name="Fukushima K."/>
            <person name="Hasebe M."/>
            <person name="Fang X."/>
        </authorList>
    </citation>
    <scope>NUCLEOTIDE SEQUENCE [LARGE SCALE GENOMIC DNA]</scope>
    <source>
        <strain evidence="4">cv. St1</strain>
    </source>
</reference>
<dbReference type="InterPro" id="IPR056010">
    <property type="entry name" value="DUF7588"/>
</dbReference>
<accession>A0A1Q3DF26</accession>
<dbReference type="InterPro" id="IPR051596">
    <property type="entry name" value="Caulimoviridae_Movement"/>
</dbReference>
<evidence type="ECO:0000313" key="3">
    <source>
        <dbReference type="EMBL" id="GAV91029.1"/>
    </source>
</evidence>
<protein>
    <submittedName>
        <fullName evidence="3">MP domain-containing protein</fullName>
    </submittedName>
</protein>
<keyword evidence="4" id="KW-1185">Reference proteome</keyword>
<comment type="caution">
    <text evidence="3">The sequence shown here is derived from an EMBL/GenBank/DDBJ whole genome shotgun (WGS) entry which is preliminary data.</text>
</comment>
<name>A0A1Q3DF26_CEPFO</name>
<dbReference type="EMBL" id="BDDD01006876">
    <property type="protein sequence ID" value="GAV91029.1"/>
    <property type="molecule type" value="Genomic_DNA"/>
</dbReference>
<evidence type="ECO:0000256" key="1">
    <source>
        <dbReference type="SAM" id="MobiDB-lite"/>
    </source>
</evidence>
<feature type="non-terminal residue" evidence="3">
    <location>
        <position position="1"/>
    </location>
</feature>
<dbReference type="PANTHER" id="PTHR47599:SF4">
    <property type="entry name" value="POLYPROTEIN"/>
    <property type="match status" value="1"/>
</dbReference>
<evidence type="ECO:0000259" key="2">
    <source>
        <dbReference type="Pfam" id="PF24496"/>
    </source>
</evidence>